<feature type="compositionally biased region" description="Pro residues" evidence="1">
    <location>
        <begin position="83"/>
        <end position="98"/>
    </location>
</feature>
<protein>
    <submittedName>
        <fullName evidence="2">Uncharacterized protein</fullName>
    </submittedName>
</protein>
<dbReference type="AlphaFoldDB" id="A0A8K0NK05"/>
<gene>
    <name evidence="2" type="ORF">E4U42_007649</name>
</gene>
<comment type="caution">
    <text evidence="2">The sequence shown here is derived from an EMBL/GenBank/DDBJ whole genome shotgun (WGS) entry which is preliminary data.</text>
</comment>
<evidence type="ECO:0000256" key="1">
    <source>
        <dbReference type="SAM" id="MobiDB-lite"/>
    </source>
</evidence>
<dbReference type="Proteomes" id="UP000811619">
    <property type="component" value="Unassembled WGS sequence"/>
</dbReference>
<evidence type="ECO:0000313" key="3">
    <source>
        <dbReference type="Proteomes" id="UP000811619"/>
    </source>
</evidence>
<reference evidence="2" key="1">
    <citation type="journal article" date="2020" name="bioRxiv">
        <title>Whole genome comparisons of ergot fungi reveals the divergence and evolution of species within the genus Claviceps are the result of varying mechanisms driving genome evolution and host range expansion.</title>
        <authorList>
            <person name="Wyka S.A."/>
            <person name="Mondo S.J."/>
            <person name="Liu M."/>
            <person name="Dettman J."/>
            <person name="Nalam V."/>
            <person name="Broders K.D."/>
        </authorList>
    </citation>
    <scope>NUCLEOTIDE SEQUENCE</scope>
    <source>
        <strain evidence="2">CCC 489</strain>
    </source>
</reference>
<name>A0A8K0NK05_9HYPO</name>
<keyword evidence="3" id="KW-1185">Reference proteome</keyword>
<evidence type="ECO:0000313" key="2">
    <source>
        <dbReference type="EMBL" id="KAG5928944.1"/>
    </source>
</evidence>
<dbReference type="EMBL" id="SRPY01000089">
    <property type="protein sequence ID" value="KAG5928944.1"/>
    <property type="molecule type" value="Genomic_DNA"/>
</dbReference>
<sequence>MVLTAPSVVSRLCRTLRREAVRNGTVDLVVVLQRPTATYPPSPGLSPAIIASSRSSTWLHVTPPHLSLSNPVQPYPTLSRPQGPRPHSPPPSALGFPPSPPVKWGQAAAFKVARLWSTSLRNQLAAALDLTFGFNVLLPCSFLTAPSTLSANRLPGVVSKTEQVSSTRLLTYDRDRDRD</sequence>
<organism evidence="2 3">
    <name type="scientific">Claviceps africana</name>
    <dbReference type="NCBI Taxonomy" id="83212"/>
    <lineage>
        <taxon>Eukaryota</taxon>
        <taxon>Fungi</taxon>
        <taxon>Dikarya</taxon>
        <taxon>Ascomycota</taxon>
        <taxon>Pezizomycotina</taxon>
        <taxon>Sordariomycetes</taxon>
        <taxon>Hypocreomycetidae</taxon>
        <taxon>Hypocreales</taxon>
        <taxon>Clavicipitaceae</taxon>
        <taxon>Claviceps</taxon>
    </lineage>
</organism>
<accession>A0A8K0NK05</accession>
<feature type="region of interest" description="Disordered" evidence="1">
    <location>
        <begin position="70"/>
        <end position="98"/>
    </location>
</feature>
<proteinExistence type="predicted"/>